<dbReference type="InterPro" id="IPR011084">
    <property type="entry name" value="DRMBL"/>
</dbReference>
<dbReference type="GO" id="GO:0035312">
    <property type="term" value="F:5'-3' DNA exonuclease activity"/>
    <property type="evidence" value="ECO:0007669"/>
    <property type="project" value="TreeGrafter"/>
</dbReference>
<dbReference type="GO" id="GO:0005634">
    <property type="term" value="C:nucleus"/>
    <property type="evidence" value="ECO:0007669"/>
    <property type="project" value="UniProtKB-SubCell"/>
</dbReference>
<dbReference type="Pfam" id="PF12706">
    <property type="entry name" value="Lactamase_B_2"/>
    <property type="match status" value="1"/>
</dbReference>
<evidence type="ECO:0000256" key="3">
    <source>
        <dbReference type="ARBA" id="ARBA00022722"/>
    </source>
</evidence>
<keyword evidence="5" id="KW-0227">DNA damage</keyword>
<evidence type="ECO:0000256" key="13">
    <source>
        <dbReference type="SAM" id="MobiDB-lite"/>
    </source>
</evidence>
<evidence type="ECO:0000256" key="6">
    <source>
        <dbReference type="ARBA" id="ARBA00022801"/>
    </source>
</evidence>
<keyword evidence="3" id="KW-0540">Nuclease</keyword>
<keyword evidence="4" id="KW-0255">Endonuclease</keyword>
<dbReference type="EMBL" id="JAPEUY010000014">
    <property type="protein sequence ID" value="KAJ4366421.1"/>
    <property type="molecule type" value="Genomic_DNA"/>
</dbReference>
<evidence type="ECO:0000313" key="17">
    <source>
        <dbReference type="Proteomes" id="UP001140560"/>
    </source>
</evidence>
<evidence type="ECO:0000313" key="16">
    <source>
        <dbReference type="EMBL" id="KAJ4366421.1"/>
    </source>
</evidence>
<dbReference type="GO" id="GO:0003684">
    <property type="term" value="F:damaged DNA binding"/>
    <property type="evidence" value="ECO:0007669"/>
    <property type="project" value="TreeGrafter"/>
</dbReference>
<gene>
    <name evidence="16" type="ORF">N0V83_008057</name>
</gene>
<dbReference type="InterPro" id="IPR001279">
    <property type="entry name" value="Metallo-B-lactamas"/>
</dbReference>
<evidence type="ECO:0000256" key="5">
    <source>
        <dbReference type="ARBA" id="ARBA00022763"/>
    </source>
</evidence>
<evidence type="ECO:0000256" key="8">
    <source>
        <dbReference type="ARBA" id="ARBA00023172"/>
    </source>
</evidence>
<comment type="similarity">
    <text evidence="2">Belongs to the DNA repair metallo-beta-lactamase (DRMBL) family.</text>
</comment>
<dbReference type="InterPro" id="IPR036866">
    <property type="entry name" value="RibonucZ/Hydroxyglut_hydro"/>
</dbReference>
<dbReference type="Pfam" id="PF07522">
    <property type="entry name" value="DRMBL"/>
    <property type="match status" value="1"/>
</dbReference>
<protein>
    <recommendedName>
        <fullName evidence="11">Protein artemis</fullName>
    </recommendedName>
    <alternativeName>
        <fullName evidence="12">DNA cross-link repair 1C protein</fullName>
    </alternativeName>
</protein>
<keyword evidence="10" id="KW-0539">Nucleus</keyword>
<dbReference type="Proteomes" id="UP001140560">
    <property type="component" value="Unassembled WGS sequence"/>
</dbReference>
<evidence type="ECO:0000256" key="12">
    <source>
        <dbReference type="ARBA" id="ARBA00042677"/>
    </source>
</evidence>
<dbReference type="OrthoDB" id="5561659at2759"/>
<feature type="region of interest" description="Disordered" evidence="13">
    <location>
        <begin position="515"/>
        <end position="539"/>
    </location>
</feature>
<keyword evidence="6" id="KW-0378">Hydrolase</keyword>
<evidence type="ECO:0000256" key="10">
    <source>
        <dbReference type="ARBA" id="ARBA00023242"/>
    </source>
</evidence>
<proteinExistence type="inferred from homology"/>
<evidence type="ECO:0000256" key="2">
    <source>
        <dbReference type="ARBA" id="ARBA00010304"/>
    </source>
</evidence>
<dbReference type="AlphaFoldDB" id="A0A9W9CK29"/>
<evidence type="ECO:0000256" key="7">
    <source>
        <dbReference type="ARBA" id="ARBA00022839"/>
    </source>
</evidence>
<dbReference type="GO" id="GO:0006303">
    <property type="term" value="P:double-strand break repair via nonhomologous end joining"/>
    <property type="evidence" value="ECO:0007669"/>
    <property type="project" value="TreeGrafter"/>
</dbReference>
<comment type="subcellular location">
    <subcellularLocation>
        <location evidence="1">Nucleus</location>
    </subcellularLocation>
</comment>
<feature type="compositionally biased region" description="Basic and acidic residues" evidence="13">
    <location>
        <begin position="515"/>
        <end position="536"/>
    </location>
</feature>
<dbReference type="GO" id="GO:0036297">
    <property type="term" value="P:interstrand cross-link repair"/>
    <property type="evidence" value="ECO:0007669"/>
    <property type="project" value="TreeGrafter"/>
</dbReference>
<dbReference type="SUPFAM" id="SSF56281">
    <property type="entry name" value="Metallo-hydrolase/oxidoreductase"/>
    <property type="match status" value="1"/>
</dbReference>
<accession>A0A9W9CK29</accession>
<evidence type="ECO:0000256" key="11">
    <source>
        <dbReference type="ARBA" id="ARBA00039759"/>
    </source>
</evidence>
<dbReference type="GO" id="GO:0006310">
    <property type="term" value="P:DNA recombination"/>
    <property type="evidence" value="ECO:0007669"/>
    <property type="project" value="UniProtKB-KW"/>
</dbReference>
<dbReference type="PANTHER" id="PTHR23240">
    <property type="entry name" value="DNA CROSS-LINK REPAIR PROTEIN PSO2/SNM1-RELATED"/>
    <property type="match status" value="1"/>
</dbReference>
<sequence length="696" mass="77591">MSTFKGIIAEFPQIRIDYFRQQPGHKAPLACFLSHVHSDHLAGLEALRAPFVYCSAATREILLRLEKYHYRINFAKGLLESRNVTYDRSMRKLAKPLPLDTPTVIELSPGNSIRVTLIDANHCVGAVMFLIEGEGKAILYTGDIRAETWWVNSLVQNPVLLPYTLGVRRLDCLYLDTTFATKSKPYREFPSKAEGIRELLAKVDKYPQDTIFYFHSWTFGYENVWIALSTYLDSRIHLDDYRARIYGSLSTLEGKQLREIGLSVPADNKSLRELGLEIREAPALCGFRNGNHIQPGCLTSRESVRIHSCERGMGCRVMDRDTDAKVVHIIPIITRANGADIFELGAGGGKGDLDQKEELETGDTTDAAKLLELCAGFIDDEELLSKVSVLLHQTPNGKLDLAAMPAQKEVRASQNAFSIQTLASILASNVSKDEATEPPRNRTIQFPYSRHSSYMELCGLVEAFRPMNVYPCTVDEDGWTPAVSMRELFGSFCSRHVFRHDAEMMDMYNLKVAHEGKQNQHQAETQRDTQASDRALDVSPIRVKRVRSEDSEDLKSPDYVTPPTTVYGAKENITQTRRVRISRASPTLTATNLEPFNAASNRNTPAASIMNNPDLLAPTLTATGSLPTLPQSTVELSTPGAMITMRGSNGTKTKRQKITNRVIAYQAALGVHGLTWSDYGGLISTRSKADQEELEL</sequence>
<evidence type="ECO:0000259" key="14">
    <source>
        <dbReference type="Pfam" id="PF07522"/>
    </source>
</evidence>
<name>A0A9W9CK29_9PLEO</name>
<comment type="caution">
    <text evidence="16">The sequence shown here is derived from an EMBL/GenBank/DDBJ whole genome shotgun (WGS) entry which is preliminary data.</text>
</comment>
<reference evidence="16" key="1">
    <citation type="submission" date="2022-10" db="EMBL/GenBank/DDBJ databases">
        <title>Tapping the CABI collections for fungal endophytes: first genome assemblies for Collariella, Neodidymelliopsis, Ascochyta clinopodiicola, Didymella pomorum, Didymosphaeria variabile, Neocosmospora piperis and Neocucurbitaria cava.</title>
        <authorList>
            <person name="Hill R."/>
        </authorList>
    </citation>
    <scope>NUCLEOTIDE SEQUENCE</scope>
    <source>
        <strain evidence="16">IMI 356814</strain>
    </source>
</reference>
<keyword evidence="7" id="KW-0269">Exonuclease</keyword>
<evidence type="ECO:0000256" key="4">
    <source>
        <dbReference type="ARBA" id="ARBA00022759"/>
    </source>
</evidence>
<feature type="domain" description="Metallo-beta-lactamase" evidence="15">
    <location>
        <begin position="28"/>
        <end position="203"/>
    </location>
</feature>
<feature type="domain" description="DNA repair metallo-beta-lactamase" evidence="14">
    <location>
        <begin position="440"/>
        <end position="473"/>
    </location>
</feature>
<dbReference type="GO" id="GO:0004519">
    <property type="term" value="F:endonuclease activity"/>
    <property type="evidence" value="ECO:0007669"/>
    <property type="project" value="UniProtKB-KW"/>
</dbReference>
<keyword evidence="17" id="KW-1185">Reference proteome</keyword>
<evidence type="ECO:0000256" key="1">
    <source>
        <dbReference type="ARBA" id="ARBA00004123"/>
    </source>
</evidence>
<dbReference type="PANTHER" id="PTHR23240:SF8">
    <property type="entry name" value="PROTEIN ARTEMIS"/>
    <property type="match status" value="1"/>
</dbReference>
<evidence type="ECO:0000259" key="15">
    <source>
        <dbReference type="Pfam" id="PF12706"/>
    </source>
</evidence>
<organism evidence="16 17">
    <name type="scientific">Neocucurbitaria cava</name>
    <dbReference type="NCBI Taxonomy" id="798079"/>
    <lineage>
        <taxon>Eukaryota</taxon>
        <taxon>Fungi</taxon>
        <taxon>Dikarya</taxon>
        <taxon>Ascomycota</taxon>
        <taxon>Pezizomycotina</taxon>
        <taxon>Dothideomycetes</taxon>
        <taxon>Pleosporomycetidae</taxon>
        <taxon>Pleosporales</taxon>
        <taxon>Pleosporineae</taxon>
        <taxon>Cucurbitariaceae</taxon>
        <taxon>Neocucurbitaria</taxon>
    </lineage>
</organism>
<keyword evidence="9" id="KW-0234">DNA repair</keyword>
<evidence type="ECO:0000256" key="9">
    <source>
        <dbReference type="ARBA" id="ARBA00023204"/>
    </source>
</evidence>
<keyword evidence="8" id="KW-0233">DNA recombination</keyword>
<dbReference type="GO" id="GO:0000723">
    <property type="term" value="P:telomere maintenance"/>
    <property type="evidence" value="ECO:0007669"/>
    <property type="project" value="TreeGrafter"/>
</dbReference>
<dbReference type="Gene3D" id="3.60.15.10">
    <property type="entry name" value="Ribonuclease Z/Hydroxyacylglutathione hydrolase-like"/>
    <property type="match status" value="1"/>
</dbReference>